<accession>A0A937JEY0</accession>
<gene>
    <name evidence="3" type="ORF">ISR29_00305</name>
</gene>
<dbReference type="Pfam" id="PF00534">
    <property type="entry name" value="Glycos_transf_1"/>
    <property type="match status" value="1"/>
</dbReference>
<dbReference type="Pfam" id="PF13439">
    <property type="entry name" value="Glyco_transf_4"/>
    <property type="match status" value="1"/>
</dbReference>
<evidence type="ECO:0000313" key="3">
    <source>
        <dbReference type="EMBL" id="MBL6902629.1"/>
    </source>
</evidence>
<evidence type="ECO:0000259" key="2">
    <source>
        <dbReference type="Pfam" id="PF13439"/>
    </source>
</evidence>
<dbReference type="InterPro" id="IPR001296">
    <property type="entry name" value="Glyco_trans_1"/>
</dbReference>
<dbReference type="EMBL" id="JADHSG010000001">
    <property type="protein sequence ID" value="MBL6902629.1"/>
    <property type="molecule type" value="Genomic_DNA"/>
</dbReference>
<reference evidence="3" key="1">
    <citation type="submission" date="2020-10" db="EMBL/GenBank/DDBJ databases">
        <title>Microbiome of the Black Sea water column analyzed by genome centric metagenomics.</title>
        <authorList>
            <person name="Cabello-Yeves P.J."/>
            <person name="Callieri C."/>
            <person name="Picazo A."/>
            <person name="Mehrshad M."/>
            <person name="Haro-Moreno J.M."/>
            <person name="Roda-Garcia J."/>
            <person name="Dzembekova N."/>
            <person name="Slabakova V."/>
            <person name="Slabakova N."/>
            <person name="Moncheva S."/>
            <person name="Rodriguez-Valera F."/>
        </authorList>
    </citation>
    <scope>NUCLEOTIDE SEQUENCE</scope>
    <source>
        <strain evidence="3">BS30m-G43</strain>
    </source>
</reference>
<evidence type="ECO:0000259" key="1">
    <source>
        <dbReference type="Pfam" id="PF00534"/>
    </source>
</evidence>
<dbReference type="SUPFAM" id="SSF53756">
    <property type="entry name" value="UDP-Glycosyltransferase/glycogen phosphorylase"/>
    <property type="match status" value="1"/>
</dbReference>
<organism evidence="3 4">
    <name type="scientific">SAR86 cluster bacterium</name>
    <dbReference type="NCBI Taxonomy" id="2030880"/>
    <lineage>
        <taxon>Bacteria</taxon>
        <taxon>Pseudomonadati</taxon>
        <taxon>Pseudomonadota</taxon>
        <taxon>Gammaproteobacteria</taxon>
        <taxon>SAR86 cluster</taxon>
    </lineage>
</organism>
<dbReference type="InterPro" id="IPR028098">
    <property type="entry name" value="Glyco_trans_4-like_N"/>
</dbReference>
<dbReference type="GO" id="GO:1901135">
    <property type="term" value="P:carbohydrate derivative metabolic process"/>
    <property type="evidence" value="ECO:0007669"/>
    <property type="project" value="UniProtKB-ARBA"/>
</dbReference>
<dbReference type="PANTHER" id="PTHR12526">
    <property type="entry name" value="GLYCOSYLTRANSFERASE"/>
    <property type="match status" value="1"/>
</dbReference>
<sequence>MKILQILPELNIGGVERGVCDLSKALVEQGHQSFVISNGGKLESSLVASGGKHISMPVHIKRFKTLKLAKELYEVILDVNPDIIHVRSRMPAWVTYHALKKFKNNKPVHVSTFHGLYSFPIYSKVMANVDHIISISNTVEDYIKTTYKVPDEKITVIPRGCDLSEFNQEPLHQSWKDEWYKEFPQTLNKKIIMLPARITKWKGVDDFIDLINLINDESIHGIVVGPVSKSKQKFFKKLQSKVQKLNLETKITFCGSRSDIVNVYKFADIVYNLSKTPEPFGRTTIEAASVGTKIMGWDHGGTKEILSELFPDGLVKLEDIQALKEKTLELLSDDDKKPKPNTFTSERMINSTLEVYRSLLEQS</sequence>
<feature type="domain" description="Glycosyltransferase subfamily 4-like N-terminal" evidence="2">
    <location>
        <begin position="12"/>
        <end position="164"/>
    </location>
</feature>
<name>A0A937JEY0_9GAMM</name>
<dbReference type="GO" id="GO:0016757">
    <property type="term" value="F:glycosyltransferase activity"/>
    <property type="evidence" value="ECO:0007669"/>
    <property type="project" value="InterPro"/>
</dbReference>
<dbReference type="PANTHER" id="PTHR12526:SF638">
    <property type="entry name" value="SPORE COAT PROTEIN SA"/>
    <property type="match status" value="1"/>
</dbReference>
<dbReference type="AlphaFoldDB" id="A0A937JEY0"/>
<comment type="caution">
    <text evidence="3">The sequence shown here is derived from an EMBL/GenBank/DDBJ whole genome shotgun (WGS) entry which is preliminary data.</text>
</comment>
<evidence type="ECO:0000313" key="4">
    <source>
        <dbReference type="Proteomes" id="UP000705230"/>
    </source>
</evidence>
<proteinExistence type="predicted"/>
<protein>
    <submittedName>
        <fullName evidence="3">Glycosyltransferase</fullName>
    </submittedName>
</protein>
<dbReference type="Gene3D" id="3.40.50.2000">
    <property type="entry name" value="Glycogen Phosphorylase B"/>
    <property type="match status" value="2"/>
</dbReference>
<dbReference type="Proteomes" id="UP000705230">
    <property type="component" value="Unassembled WGS sequence"/>
</dbReference>
<feature type="domain" description="Glycosyl transferase family 1" evidence="1">
    <location>
        <begin position="178"/>
        <end position="336"/>
    </location>
</feature>